<dbReference type="Proteomes" id="UP000248790">
    <property type="component" value="Unassembled WGS sequence"/>
</dbReference>
<evidence type="ECO:0000313" key="2">
    <source>
        <dbReference type="Proteomes" id="UP000248790"/>
    </source>
</evidence>
<evidence type="ECO:0000313" key="1">
    <source>
        <dbReference type="EMBL" id="RAJ95424.1"/>
    </source>
</evidence>
<dbReference type="OrthoDB" id="9969306at2"/>
<dbReference type="EMBL" id="QLMC01000004">
    <property type="protein sequence ID" value="RAJ95424.1"/>
    <property type="molecule type" value="Genomic_DNA"/>
</dbReference>
<dbReference type="AlphaFoldDB" id="A0A327WSX2"/>
<protein>
    <submittedName>
        <fullName evidence="1">Uncharacterized protein</fullName>
    </submittedName>
</protein>
<organism evidence="1 2">
    <name type="scientific">Larkinella arboricola</name>
    <dbReference type="NCBI Taxonomy" id="643671"/>
    <lineage>
        <taxon>Bacteria</taxon>
        <taxon>Pseudomonadati</taxon>
        <taxon>Bacteroidota</taxon>
        <taxon>Cytophagia</taxon>
        <taxon>Cytophagales</taxon>
        <taxon>Spirosomataceae</taxon>
        <taxon>Larkinella</taxon>
    </lineage>
</organism>
<keyword evidence="2" id="KW-1185">Reference proteome</keyword>
<gene>
    <name evidence="1" type="ORF">LX87_03169</name>
</gene>
<comment type="caution">
    <text evidence="1">The sequence shown here is derived from an EMBL/GenBank/DDBJ whole genome shotgun (WGS) entry which is preliminary data.</text>
</comment>
<dbReference type="RefSeq" id="WP_111629240.1">
    <property type="nucleotide sequence ID" value="NZ_QLMC01000004.1"/>
</dbReference>
<reference evidence="1 2" key="1">
    <citation type="submission" date="2018-06" db="EMBL/GenBank/DDBJ databases">
        <title>Genomic Encyclopedia of Archaeal and Bacterial Type Strains, Phase II (KMG-II): from individual species to whole genera.</title>
        <authorList>
            <person name="Goeker M."/>
        </authorList>
    </citation>
    <scope>NUCLEOTIDE SEQUENCE [LARGE SCALE GENOMIC DNA]</scope>
    <source>
        <strain evidence="1 2">DSM 21851</strain>
    </source>
</reference>
<proteinExistence type="predicted"/>
<sequence>MTEAQITTEDNSLLSSLDKNIHICFMRLNGILKICNGCINGRVAGRQSDFYFHQSIFKGLSIAIDRVIQIGVDAFECKALQNEIRSTFMNLKRDGHDDFYYVQIKDVLNNINNCISEIEKYLANQEELDKFIETCDDRMTEEDVRVASGTLEKLTSRYSNNLLNKAKYLEAAIKSVIPPSSIHKVLSNNEHAALPPSQDLSIETPDEKSIDLNVKILIAYQSGILTGDFHKLPIEKQYTILSLLFDKSKTNIKNALTALQRNANSDKNPLKLTKIVEKANDIIIREELGLPLIKNGKE</sequence>
<accession>A0A327WSX2</accession>
<name>A0A327WSX2_LARAB</name>